<feature type="signal peptide" evidence="3">
    <location>
        <begin position="1"/>
        <end position="21"/>
    </location>
</feature>
<feature type="compositionally biased region" description="Basic and acidic residues" evidence="1">
    <location>
        <begin position="319"/>
        <end position="337"/>
    </location>
</feature>
<keyword evidence="2" id="KW-1133">Transmembrane helix</keyword>
<evidence type="ECO:0000313" key="5">
    <source>
        <dbReference type="Proteomes" id="UP000183417"/>
    </source>
</evidence>
<evidence type="ECO:0000256" key="3">
    <source>
        <dbReference type="SAM" id="SignalP"/>
    </source>
</evidence>
<dbReference type="EMBL" id="FNPE01000007">
    <property type="protein sequence ID" value="SDY74142.1"/>
    <property type="molecule type" value="Genomic_DNA"/>
</dbReference>
<proteinExistence type="predicted"/>
<dbReference type="NCBIfam" id="NF041109">
    <property type="entry name" value="VF_TspB_C_term"/>
    <property type="match status" value="1"/>
</dbReference>
<gene>
    <name evidence="4" type="ORF">SAMN05421547_107205</name>
</gene>
<sequence>MADLRSLVIAISVFASGVVHAGYAQLASPPGWSPGGGLASGAGGAFNFGNAANTAQLVNGTVRTNAALNVGGRAVSIPATMRFAANAPRIASALIFMNPTLRVAASIAMWLGVGKIIWDVAEGKWKVQDESINTGPYEYRVTLSGIDTGWLGDFETACDRFASALSGRPGYQGASIIRYLPNDLVCHYQYTYNNSSYNDGFYVSRRNNPNAGTEVKWRPIEQEEFDERIRRSPMPETLPEALPHPLPVELPQIQPTFVPTGNPVPNPSFDPSKQVGPDNQPWNQPGVRVVPAPVPGSPWQVDLQPVDRPVATPNPDPNPKPDTDGNPDDKPKEKDPGLCEMYPDIVACQKLGNVEAKELPKKTVPMTIEPRDMGPQNGTCPAPRQFEIMGKPMAFQWDLLCDFANGIRPLLIGFAWLSAALAFVGLTRRGD</sequence>
<keyword evidence="3" id="KW-0732">Signal</keyword>
<organism evidence="4 5">
    <name type="scientific">Delftia lacustris</name>
    <dbReference type="NCBI Taxonomy" id="558537"/>
    <lineage>
        <taxon>Bacteria</taxon>
        <taxon>Pseudomonadati</taxon>
        <taxon>Pseudomonadota</taxon>
        <taxon>Betaproteobacteria</taxon>
        <taxon>Burkholderiales</taxon>
        <taxon>Comamonadaceae</taxon>
        <taxon>Delftia</taxon>
    </lineage>
</organism>
<feature type="region of interest" description="Disordered" evidence="1">
    <location>
        <begin position="253"/>
        <end position="338"/>
    </location>
</feature>
<name>A0A1H3MBP6_9BURK</name>
<protein>
    <submittedName>
        <fullName evidence="4">TspB protein</fullName>
    </submittedName>
</protein>
<dbReference type="RefSeq" id="WP_143044533.1">
    <property type="nucleotide sequence ID" value="NZ_CP141274.1"/>
</dbReference>
<dbReference type="Pfam" id="PF05616">
    <property type="entry name" value="Neisseria_TspB"/>
    <property type="match status" value="1"/>
</dbReference>
<dbReference type="InterPro" id="IPR008708">
    <property type="entry name" value="Neisseria_TspB"/>
</dbReference>
<reference evidence="4 5" key="1">
    <citation type="submission" date="2016-10" db="EMBL/GenBank/DDBJ databases">
        <authorList>
            <person name="de Groot N.N."/>
        </authorList>
    </citation>
    <scope>NUCLEOTIDE SEQUENCE [LARGE SCALE GENOMIC DNA]</scope>
    <source>
        <strain evidence="4 5">LMG 24775</strain>
    </source>
</reference>
<feature type="chain" id="PRO_5010245481" evidence="3">
    <location>
        <begin position="22"/>
        <end position="431"/>
    </location>
</feature>
<evidence type="ECO:0000256" key="2">
    <source>
        <dbReference type="SAM" id="Phobius"/>
    </source>
</evidence>
<keyword evidence="2" id="KW-0472">Membrane</keyword>
<keyword evidence="2" id="KW-0812">Transmembrane</keyword>
<dbReference type="Proteomes" id="UP000183417">
    <property type="component" value="Unassembled WGS sequence"/>
</dbReference>
<dbReference type="AlphaFoldDB" id="A0A1H3MBP6"/>
<feature type="transmembrane region" description="Helical" evidence="2">
    <location>
        <begin position="406"/>
        <end position="426"/>
    </location>
</feature>
<evidence type="ECO:0000313" key="4">
    <source>
        <dbReference type="EMBL" id="SDY74142.1"/>
    </source>
</evidence>
<dbReference type="GeneID" id="94694271"/>
<accession>A0A1H3MBP6</accession>
<evidence type="ECO:0000256" key="1">
    <source>
        <dbReference type="SAM" id="MobiDB-lite"/>
    </source>
</evidence>